<feature type="compositionally biased region" description="Polar residues" evidence="1">
    <location>
        <begin position="1005"/>
        <end position="1017"/>
    </location>
</feature>
<feature type="compositionally biased region" description="Basic and acidic residues" evidence="1">
    <location>
        <begin position="1191"/>
        <end position="1201"/>
    </location>
</feature>
<name>A0A6A6NLG6_9PEZI</name>
<feature type="compositionally biased region" description="Polar residues" evidence="1">
    <location>
        <begin position="474"/>
        <end position="487"/>
    </location>
</feature>
<feature type="compositionally biased region" description="Polar residues" evidence="1">
    <location>
        <begin position="953"/>
        <end position="969"/>
    </location>
</feature>
<feature type="compositionally biased region" description="Low complexity" evidence="1">
    <location>
        <begin position="243"/>
        <end position="258"/>
    </location>
</feature>
<feature type="compositionally biased region" description="Low complexity" evidence="1">
    <location>
        <begin position="678"/>
        <end position="697"/>
    </location>
</feature>
<feature type="compositionally biased region" description="Polar residues" evidence="1">
    <location>
        <begin position="268"/>
        <end position="283"/>
    </location>
</feature>
<sequence>MSQPYQSPLDRKPPAGGPPPSFKTNVNRSKTKKWVEAKQASYDGDDWGDEYDEYGGPEEPPLSPPPSRPTGFRQRGQGVPAGQPMADPGRNITSPDTFARHRTQSFDADDERRNFSSPAAQQFPPQVAWDASRGYPPQSEAPGQLYDPNRGMHQSAGVSPYQQHAPAGIHPQPRQPHTRQTSGPLHVQTSALPDQAPPADGQGSRQSSHAWSHASEGSSGGDPQQRRDFSPSALPPPLHTRVSPAPASSGNSPATAGAVGARYPPRKSSLSMGESPVSSNGPQLSPVAVAGHNETSPTPPGRERTPSNSGRFIRPADIYKRMEEERQRERASMDSQRPSLDSQDEDRPAGRRSTSRERRPLDTASADSASLKPTLEPVAERKSEYGFAGFSLSDVGPAQQPQASAPPARPESYEKQVQSPSAPLLPEMRRASTFGDDFLTFTRESGDQQAQQNAPHQPVISQPRDDADSRPERQTSSASDASQNLSHAPSLGFRSAVKGAFDNDTTTSESTVSRSNTDSTAGISPIMSRVPSAVTAAARAKAAAADSHGPDAATPMIAEEVEPQQQRQHQIPRKPSPAHSRNVSAESYHTRGSHLGSPSPSKSNSPARSPVLHQAADAPLPEPEAGELDVASPAQEGHTWSMDSSMRPEKRARSKSPAPATGSGDMTTREADIARELSQSPEKSAAASSESSRIRAAQQERDAQDDFLVKHPPQLTTSGQPRTRSNSPTKSRVMELAGKFDAESRRNSAASMDSWERTSQTSARDPSPERRPPPVAREQSFRPPLPGTWQSFATTQAASTPGEEEAKGGPTNTGAAAAAGPKEDEESDVDLAPTTRKEPLHSKVPIPESPALVPTGNVDPMAALKNAGNAMGEAILASVGQSKEEAGPTGPASAAKGADEHGKQETGNIFSRPLPPERMETDTTVETATTEDSVAPTPPPKDTSLESPPVGDENSSTSPTTIKAGSTGISEHGSPHSRPPLLPQLSTEPTAQDEESDRLRKEIVQSLSPTTSHSPSQAGHLAPESPVVSKKERESSILPREYDSYWAGSHRASEASQVNNPGGNPGNPGNPENPSGNPGANPGPNEAAAHNPERPDFFLHHRYSWEQDPKDQNTSQQENSREPASALNKASSKKPEEAPDVPSKNDAQLGASAPAANPAPKRLEPADDQHPRYSGEGLHVVNVETLSNDPETPKDDLEPTKDLVGAHQPSNEMTLADPNSPVESRKTSEDLLPASHPPLQHQSQSRLPPFREILAIKSAPDRIATYNDTRTAFATTETGLSSWVNGMLATYPEHDDLRDIGQRPQVNPAAAMSGSIRHKHGPSLSLFSGALRNPSAPAGPSSAGDHQHVADPQSPGGAGTPTTPAGERFNRQMQHAMQTRGKDLLHSAGVLGGKGAKGAKGLLAKGRSKLRAGSDGRRESVGGSGGGEKVGN</sequence>
<dbReference type="OrthoDB" id="5151921at2759"/>
<feature type="region of interest" description="Disordered" evidence="1">
    <location>
        <begin position="1"/>
        <end position="857"/>
    </location>
</feature>
<feature type="compositionally biased region" description="Low complexity" evidence="1">
    <location>
        <begin position="922"/>
        <end position="935"/>
    </location>
</feature>
<feature type="compositionally biased region" description="Polar residues" evidence="1">
    <location>
        <begin position="115"/>
        <end position="124"/>
    </location>
</feature>
<feature type="compositionally biased region" description="Basic and acidic residues" evidence="1">
    <location>
        <begin position="463"/>
        <end position="473"/>
    </location>
</feature>
<feature type="region of interest" description="Disordered" evidence="1">
    <location>
        <begin position="1307"/>
        <end position="1432"/>
    </location>
</feature>
<feature type="compositionally biased region" description="Basic and acidic residues" evidence="1">
    <location>
        <begin position="317"/>
        <end position="332"/>
    </location>
</feature>
<proteinExistence type="predicted"/>
<dbReference type="EMBL" id="MU001707">
    <property type="protein sequence ID" value="KAF2452570.1"/>
    <property type="molecule type" value="Genomic_DNA"/>
</dbReference>
<feature type="compositionally biased region" description="Low complexity" evidence="1">
    <location>
        <begin position="1059"/>
        <end position="1090"/>
    </location>
</feature>
<dbReference type="Proteomes" id="UP000799766">
    <property type="component" value="Unassembled WGS sequence"/>
</dbReference>
<feature type="compositionally biased region" description="Acidic residues" evidence="1">
    <location>
        <begin position="43"/>
        <end position="56"/>
    </location>
</feature>
<feature type="compositionally biased region" description="Low complexity" evidence="1">
    <location>
        <begin position="533"/>
        <end position="553"/>
    </location>
</feature>
<feature type="compositionally biased region" description="Polar residues" evidence="1">
    <location>
        <begin position="714"/>
        <end position="730"/>
    </location>
</feature>
<evidence type="ECO:0000313" key="3">
    <source>
        <dbReference type="Proteomes" id="UP000799766"/>
    </source>
</evidence>
<feature type="compositionally biased region" description="Pro residues" evidence="1">
    <location>
        <begin position="58"/>
        <end position="68"/>
    </location>
</feature>
<evidence type="ECO:0000313" key="2">
    <source>
        <dbReference type="EMBL" id="KAF2452570.1"/>
    </source>
</evidence>
<feature type="compositionally biased region" description="Basic and acidic residues" evidence="1">
    <location>
        <begin position="1091"/>
        <end position="1111"/>
    </location>
</feature>
<feature type="compositionally biased region" description="Basic and acidic residues" evidence="1">
    <location>
        <begin position="345"/>
        <end position="361"/>
    </location>
</feature>
<feature type="compositionally biased region" description="Polar residues" evidence="1">
    <location>
        <begin position="178"/>
        <end position="192"/>
    </location>
</feature>
<accession>A0A6A6NLG6</accession>
<evidence type="ECO:0000256" key="1">
    <source>
        <dbReference type="SAM" id="MobiDB-lite"/>
    </source>
</evidence>
<keyword evidence="3" id="KW-1185">Reference proteome</keyword>
<feature type="compositionally biased region" description="Low complexity" evidence="1">
    <location>
        <begin position="808"/>
        <end position="820"/>
    </location>
</feature>
<feature type="compositionally biased region" description="Polar residues" evidence="1">
    <location>
        <begin position="503"/>
        <end position="522"/>
    </location>
</feature>
<organism evidence="2 3">
    <name type="scientific">Lineolata rhizophorae</name>
    <dbReference type="NCBI Taxonomy" id="578093"/>
    <lineage>
        <taxon>Eukaryota</taxon>
        <taxon>Fungi</taxon>
        <taxon>Dikarya</taxon>
        <taxon>Ascomycota</taxon>
        <taxon>Pezizomycotina</taxon>
        <taxon>Dothideomycetes</taxon>
        <taxon>Dothideomycetes incertae sedis</taxon>
        <taxon>Lineolatales</taxon>
        <taxon>Lineolataceae</taxon>
        <taxon>Lineolata</taxon>
    </lineage>
</organism>
<feature type="region of interest" description="Disordered" evidence="1">
    <location>
        <begin position="876"/>
        <end position="1248"/>
    </location>
</feature>
<feature type="compositionally biased region" description="Basic and acidic residues" evidence="1">
    <location>
        <begin position="1161"/>
        <end position="1173"/>
    </location>
</feature>
<reference evidence="2" key="1">
    <citation type="journal article" date="2020" name="Stud. Mycol.">
        <title>101 Dothideomycetes genomes: a test case for predicting lifestyles and emergence of pathogens.</title>
        <authorList>
            <person name="Haridas S."/>
            <person name="Albert R."/>
            <person name="Binder M."/>
            <person name="Bloem J."/>
            <person name="Labutti K."/>
            <person name="Salamov A."/>
            <person name="Andreopoulos B."/>
            <person name="Baker S."/>
            <person name="Barry K."/>
            <person name="Bills G."/>
            <person name="Bluhm B."/>
            <person name="Cannon C."/>
            <person name="Castanera R."/>
            <person name="Culley D."/>
            <person name="Daum C."/>
            <person name="Ezra D."/>
            <person name="Gonzalez J."/>
            <person name="Henrissat B."/>
            <person name="Kuo A."/>
            <person name="Liang C."/>
            <person name="Lipzen A."/>
            <person name="Lutzoni F."/>
            <person name="Magnuson J."/>
            <person name="Mondo S."/>
            <person name="Nolan M."/>
            <person name="Ohm R."/>
            <person name="Pangilinan J."/>
            <person name="Park H.-J."/>
            <person name="Ramirez L."/>
            <person name="Alfaro M."/>
            <person name="Sun H."/>
            <person name="Tritt A."/>
            <person name="Yoshinaga Y."/>
            <person name="Zwiers L.-H."/>
            <person name="Turgeon B."/>
            <person name="Goodwin S."/>
            <person name="Spatafora J."/>
            <person name="Crous P."/>
            <person name="Grigoriev I."/>
        </authorList>
    </citation>
    <scope>NUCLEOTIDE SEQUENCE</scope>
    <source>
        <strain evidence="2">ATCC 16933</strain>
    </source>
</reference>
<feature type="compositionally biased region" description="Basic and acidic residues" evidence="1">
    <location>
        <begin position="1029"/>
        <end position="1043"/>
    </location>
</feature>
<protein>
    <submittedName>
        <fullName evidence="2">Uncharacterized protein</fullName>
    </submittedName>
</protein>
<feature type="compositionally biased region" description="Polar residues" evidence="1">
    <location>
        <begin position="747"/>
        <end position="764"/>
    </location>
</feature>
<feature type="compositionally biased region" description="Polar residues" evidence="1">
    <location>
        <begin position="788"/>
        <end position="799"/>
    </location>
</feature>
<feature type="compositionally biased region" description="Low complexity" evidence="1">
    <location>
        <begin position="397"/>
        <end position="406"/>
    </location>
</feature>
<feature type="compositionally biased region" description="Basic and acidic residues" evidence="1">
    <location>
        <begin position="698"/>
        <end position="709"/>
    </location>
</feature>
<feature type="compositionally biased region" description="Polar residues" evidence="1">
    <location>
        <begin position="596"/>
        <end position="607"/>
    </location>
</feature>
<gene>
    <name evidence="2" type="ORF">BDY21DRAFT_157829</name>
</gene>
<feature type="compositionally biased region" description="Gly residues" evidence="1">
    <location>
        <begin position="1422"/>
        <end position="1432"/>
    </location>
</feature>